<evidence type="ECO:0000256" key="6">
    <source>
        <dbReference type="ARBA" id="ARBA00022723"/>
    </source>
</evidence>
<dbReference type="Gene3D" id="3.30.499.10">
    <property type="entry name" value="Aconitase, domain 3"/>
    <property type="match status" value="2"/>
</dbReference>
<evidence type="ECO:0000313" key="14">
    <source>
        <dbReference type="Proteomes" id="UP001187859"/>
    </source>
</evidence>
<comment type="similarity">
    <text evidence="3">Belongs to the aconitase/IPM isomerase family.</text>
</comment>
<dbReference type="EMBL" id="JASGOQ010000001">
    <property type="protein sequence ID" value="MDV5392655.1"/>
    <property type="molecule type" value="Genomic_DNA"/>
</dbReference>
<evidence type="ECO:0000313" key="13">
    <source>
        <dbReference type="EMBL" id="MDV5392655.1"/>
    </source>
</evidence>
<dbReference type="RefSeq" id="WP_264889233.1">
    <property type="nucleotide sequence ID" value="NZ_AP026732.1"/>
</dbReference>
<evidence type="ECO:0000259" key="12">
    <source>
        <dbReference type="Pfam" id="PF00694"/>
    </source>
</evidence>
<dbReference type="Pfam" id="PF00694">
    <property type="entry name" value="Aconitase_C"/>
    <property type="match status" value="1"/>
</dbReference>
<protein>
    <recommendedName>
        <fullName evidence="4">aconitate hydratase</fullName>
        <ecNumber evidence="4">4.2.1.3</ecNumber>
    </recommendedName>
</protein>
<gene>
    <name evidence="13" type="primary">acnD</name>
    <name evidence="13" type="ORF">QM089_20900</name>
</gene>
<evidence type="ECO:0000256" key="7">
    <source>
        <dbReference type="ARBA" id="ARBA00023004"/>
    </source>
</evidence>
<dbReference type="GO" id="GO:0046872">
    <property type="term" value="F:metal ion binding"/>
    <property type="evidence" value="ECO:0007669"/>
    <property type="project" value="UniProtKB-KW"/>
</dbReference>
<comment type="catalytic activity">
    <reaction evidence="10">
        <text>citrate = D-threo-isocitrate</text>
        <dbReference type="Rhea" id="RHEA:10336"/>
        <dbReference type="ChEBI" id="CHEBI:15562"/>
        <dbReference type="ChEBI" id="CHEBI:16947"/>
        <dbReference type="EC" id="4.2.1.3"/>
    </reaction>
</comment>
<dbReference type="Proteomes" id="UP001187859">
    <property type="component" value="Unassembled WGS sequence"/>
</dbReference>
<dbReference type="PRINTS" id="PR00415">
    <property type="entry name" value="ACONITASE"/>
</dbReference>
<evidence type="ECO:0000256" key="4">
    <source>
        <dbReference type="ARBA" id="ARBA00012926"/>
    </source>
</evidence>
<evidence type="ECO:0000256" key="5">
    <source>
        <dbReference type="ARBA" id="ARBA00022485"/>
    </source>
</evidence>
<name>A0AAE4Q2F1_9GAMM</name>
<dbReference type="FunFam" id="3.30.499.10:FF:000014">
    <property type="entry name" value="Aconitate hydratase 1"/>
    <property type="match status" value="1"/>
</dbReference>
<keyword evidence="9 13" id="KW-0456">Lyase</keyword>
<reference evidence="13" key="1">
    <citation type="submission" date="2023-05" db="EMBL/GenBank/DDBJ databases">
        <title>Colonisation of extended spectrum b-lactamase- and carbapenemase-producing bacteria on hospital surfaces from low- and middle-income countries.</title>
        <authorList>
            <person name="Nieto-Rosado M."/>
            <person name="Sands K."/>
            <person name="Iregbu K."/>
            <person name="Zahra R."/>
            <person name="Mazarati J.B."/>
            <person name="Mehtar S."/>
            <person name="Barnards-Group B."/>
            <person name="Walsh T.R."/>
        </authorList>
    </citation>
    <scope>NUCLEOTIDE SEQUENCE</scope>
    <source>
        <strain evidence="13">PP-E493</strain>
    </source>
</reference>
<proteinExistence type="inferred from homology"/>
<feature type="domain" description="Aconitase/3-isopropylmalate dehydratase large subunit alpha/beta/alpha" evidence="11">
    <location>
        <begin position="70"/>
        <end position="537"/>
    </location>
</feature>
<comment type="cofactor">
    <cofactor evidence="1">
        <name>[4Fe-4S] cluster</name>
        <dbReference type="ChEBI" id="CHEBI:49883"/>
    </cofactor>
</comment>
<evidence type="ECO:0000256" key="8">
    <source>
        <dbReference type="ARBA" id="ARBA00023014"/>
    </source>
</evidence>
<evidence type="ECO:0000259" key="11">
    <source>
        <dbReference type="Pfam" id="PF00330"/>
    </source>
</evidence>
<evidence type="ECO:0000256" key="3">
    <source>
        <dbReference type="ARBA" id="ARBA00007185"/>
    </source>
</evidence>
<organism evidence="13 14">
    <name type="scientific">Shewanella xiamenensis</name>
    <dbReference type="NCBI Taxonomy" id="332186"/>
    <lineage>
        <taxon>Bacteria</taxon>
        <taxon>Pseudomonadati</taxon>
        <taxon>Pseudomonadota</taxon>
        <taxon>Gammaproteobacteria</taxon>
        <taxon>Alteromonadales</taxon>
        <taxon>Shewanellaceae</taxon>
        <taxon>Shewanella</taxon>
    </lineage>
</organism>
<dbReference type="FunFam" id="3.20.19.10:FF:000006">
    <property type="entry name" value="Aconitate hydratase 1"/>
    <property type="match status" value="1"/>
</dbReference>
<dbReference type="AlphaFoldDB" id="A0AAE4Q2F1"/>
<evidence type="ECO:0000256" key="2">
    <source>
        <dbReference type="ARBA" id="ARBA00005026"/>
    </source>
</evidence>
<accession>A0AAE4Q2F1</accession>
<comment type="pathway">
    <text evidence="2">Organic acid metabolism; propanoate degradation.</text>
</comment>
<dbReference type="InterPro" id="IPR015931">
    <property type="entry name" value="Acnase/IPM_dHydase_lsu_aba_1/3"/>
</dbReference>
<dbReference type="SUPFAM" id="SSF52016">
    <property type="entry name" value="LeuD/IlvD-like"/>
    <property type="match status" value="1"/>
</dbReference>
<dbReference type="Pfam" id="PF00330">
    <property type="entry name" value="Aconitase"/>
    <property type="match status" value="1"/>
</dbReference>
<dbReference type="GO" id="GO:0003994">
    <property type="term" value="F:aconitate hydratase activity"/>
    <property type="evidence" value="ECO:0007669"/>
    <property type="project" value="UniProtKB-EC"/>
</dbReference>
<dbReference type="NCBIfam" id="NF009520">
    <property type="entry name" value="PRK12881.1"/>
    <property type="match status" value="1"/>
</dbReference>
<dbReference type="GO" id="GO:0019679">
    <property type="term" value="P:propionate metabolic process, methylcitrate cycle"/>
    <property type="evidence" value="ECO:0007669"/>
    <property type="project" value="InterPro"/>
</dbReference>
<dbReference type="SUPFAM" id="SSF53732">
    <property type="entry name" value="Aconitase iron-sulfur domain"/>
    <property type="match status" value="1"/>
</dbReference>
<evidence type="ECO:0000256" key="10">
    <source>
        <dbReference type="ARBA" id="ARBA00023501"/>
    </source>
</evidence>
<keyword evidence="6" id="KW-0479">Metal-binding</keyword>
<dbReference type="InterPro" id="IPR006249">
    <property type="entry name" value="Aconitase/IRP2"/>
</dbReference>
<dbReference type="InterPro" id="IPR000573">
    <property type="entry name" value="AconitaseA/IPMdHydase_ssu_swvl"/>
</dbReference>
<evidence type="ECO:0000256" key="9">
    <source>
        <dbReference type="ARBA" id="ARBA00023239"/>
    </source>
</evidence>
<dbReference type="GO" id="GO:0051539">
    <property type="term" value="F:4 iron, 4 sulfur cluster binding"/>
    <property type="evidence" value="ECO:0007669"/>
    <property type="project" value="UniProtKB-KW"/>
</dbReference>
<dbReference type="Gene3D" id="6.10.190.10">
    <property type="match status" value="1"/>
</dbReference>
<dbReference type="NCBIfam" id="NF006757">
    <property type="entry name" value="PRK09277.1"/>
    <property type="match status" value="1"/>
</dbReference>
<keyword evidence="7" id="KW-0408">Iron</keyword>
<dbReference type="NCBIfam" id="TIGR02333">
    <property type="entry name" value="2met_isocit_dHY"/>
    <property type="match status" value="1"/>
</dbReference>
<dbReference type="PANTHER" id="PTHR11670">
    <property type="entry name" value="ACONITASE/IRON-RESPONSIVE ELEMENT FAMILY MEMBER"/>
    <property type="match status" value="1"/>
</dbReference>
<dbReference type="EC" id="4.2.1.3" evidence="4"/>
<keyword evidence="5" id="KW-0004">4Fe-4S</keyword>
<dbReference type="InterPro" id="IPR012708">
    <property type="entry name" value="2Me_IsoCit_deHydtase_FeS-dep"/>
</dbReference>
<feature type="domain" description="Aconitase A/isopropylmalate dehydratase small subunit swivel" evidence="12">
    <location>
        <begin position="661"/>
        <end position="792"/>
    </location>
</feature>
<dbReference type="Gene3D" id="3.20.19.10">
    <property type="entry name" value="Aconitase, domain 4"/>
    <property type="match status" value="1"/>
</dbReference>
<evidence type="ECO:0000256" key="1">
    <source>
        <dbReference type="ARBA" id="ARBA00001966"/>
    </source>
</evidence>
<comment type="caution">
    <text evidence="13">The sequence shown here is derived from an EMBL/GenBank/DDBJ whole genome shotgun (WGS) entry which is preliminary data.</text>
</comment>
<dbReference type="InterPro" id="IPR001030">
    <property type="entry name" value="Acoase/IPM_deHydtase_lsu_aba"/>
</dbReference>
<dbReference type="InterPro" id="IPR036008">
    <property type="entry name" value="Aconitase_4Fe-4S_dom"/>
</dbReference>
<keyword evidence="8" id="KW-0411">Iron-sulfur</keyword>
<dbReference type="InterPro" id="IPR015928">
    <property type="entry name" value="Aconitase/3IPM_dehydase_swvl"/>
</dbReference>
<sequence>MSTVMNTQYRKPLPGTALDYFDTREAIEAIAPGAYAKLPYTSRVLAENLVRRCEPQALTDSLKQIIESKQELDFPWFPARVVCHDILGQTALVDLAGLRDAIAAKGGDPAQVNPVVPTQLIVDHSLAVEFGGFDKDAFVKNRAIEDRRNEDRFHFINWTQKAFKNIDVIPQGNGIMHQINLERMSPVVHARDGVAFPDTLVGTDSHTPHVDALGVIAIGVGGLEAESVMLGRASYMRLPDIIGVELTGKPQPGITATDIVLALTEFLRKEKVVSSYLEFFGEGAEALTLGDRATISNMTPEFGATAAMFYIDQQTLDYLTLTGRSDEQVKLVETYAKTAGLWSDDLKQAEYPRTLHFDLSSVVRTIAGPSNPHARVPTSELAARGISGVVENEPGLMPDGAVIIAAITSCTNTSNPRNVIAAGLLARNANAKGLSRKPWVKTSLAPGSKAVQLYLEEANLLPELESLGFGIVGFACTTCNGMSGALDPVIKQEVIDRDLYATAVLSGNRNFDGRIHPYAKQAFLASPPLVVAYAIAGTIRFDIEKDVLGHDKDGKPVRLIDIWPTDAEIDAVIAKSVKPEQFRKVYEPMFDLSVDYGDKVSPLYDWRPQSTYIRRPPYWEGALAGERTLKGMRPLAVLGDNITTDHLSPSNAIMMDSAAGEYLHKMGLPEEDFNSYATHRGDHLTAQRATFANPKLKNEMAIVDGKVKQGSLARIEPEGQVTRMWEAIETYMDRKQPLIIIAGADYGQGSSRDWAAKGVRLAGVEAIVAEGFERIHRTNLVGMGVLPLEFKAGENRATYGIDGTEVFDVVGNIAPRADLTVIITRKNGERVEVPVTCRLDTAEEVSIYSAGGVLQRFAQDFLESNLK</sequence>